<accession>G9NVC9</accession>
<dbReference type="Proteomes" id="UP000005426">
    <property type="component" value="Unassembled WGS sequence"/>
</dbReference>
<feature type="non-terminal residue" evidence="1">
    <location>
        <position position="1"/>
    </location>
</feature>
<comment type="caution">
    <text evidence="1">The sequence shown here is derived from an EMBL/GenBank/DDBJ whole genome shotgun (WGS) entry which is preliminary data.</text>
</comment>
<evidence type="ECO:0000313" key="2">
    <source>
        <dbReference type="Proteomes" id="UP000005426"/>
    </source>
</evidence>
<evidence type="ECO:0000313" key="1">
    <source>
        <dbReference type="EMBL" id="EHK44950.1"/>
    </source>
</evidence>
<proteinExistence type="predicted"/>
<organism evidence="1 2">
    <name type="scientific">Hypocrea atroviridis (strain ATCC 20476 / IMI 206040)</name>
    <name type="common">Trichoderma atroviride</name>
    <dbReference type="NCBI Taxonomy" id="452589"/>
    <lineage>
        <taxon>Eukaryota</taxon>
        <taxon>Fungi</taxon>
        <taxon>Dikarya</taxon>
        <taxon>Ascomycota</taxon>
        <taxon>Pezizomycotina</taxon>
        <taxon>Sordariomycetes</taxon>
        <taxon>Hypocreomycetidae</taxon>
        <taxon>Hypocreales</taxon>
        <taxon>Hypocreaceae</taxon>
        <taxon>Trichoderma</taxon>
    </lineage>
</organism>
<sequence>FPVIYFTDGMATLANQLYHTAMMIMLANKPRTVQLEQRRTPSLSQLWHAQRICSIAINNNRCECWDPCLLASFYVAARQMTHESQQRAVLHGFEHIGTLGWLVNSFVDQLKQEWNASE</sequence>
<dbReference type="HOGENOM" id="CLU_105154_1_0_1"/>
<dbReference type="OMA" id="ARQMTHE"/>
<feature type="non-terminal residue" evidence="1">
    <location>
        <position position="118"/>
    </location>
</feature>
<dbReference type="eggNOG" id="ENOG502SMN8">
    <property type="taxonomic scope" value="Eukaryota"/>
</dbReference>
<dbReference type="OrthoDB" id="4475584at2759"/>
<name>G9NVC9_HYPAI</name>
<gene>
    <name evidence="1" type="ORF">TRIATDRAFT_19113</name>
</gene>
<dbReference type="AlphaFoldDB" id="G9NVC9"/>
<dbReference type="EMBL" id="ABDG02000024">
    <property type="protein sequence ID" value="EHK44950.1"/>
    <property type="molecule type" value="Genomic_DNA"/>
</dbReference>
<reference evidence="1 2" key="1">
    <citation type="journal article" date="2011" name="Genome Biol.">
        <title>Comparative genome sequence analysis underscores mycoparasitism as the ancestral life style of Trichoderma.</title>
        <authorList>
            <person name="Kubicek C.P."/>
            <person name="Herrera-Estrella A."/>
            <person name="Seidl-Seiboth V."/>
            <person name="Martinez D.A."/>
            <person name="Druzhinina I.S."/>
            <person name="Thon M."/>
            <person name="Zeilinger S."/>
            <person name="Casas-Flores S."/>
            <person name="Horwitz B.A."/>
            <person name="Mukherjee P.K."/>
            <person name="Mukherjee M."/>
            <person name="Kredics L."/>
            <person name="Alcaraz L.D."/>
            <person name="Aerts A."/>
            <person name="Antal Z."/>
            <person name="Atanasova L."/>
            <person name="Cervantes-Badillo M.G."/>
            <person name="Challacombe J."/>
            <person name="Chertkov O."/>
            <person name="McCluskey K."/>
            <person name="Coulpier F."/>
            <person name="Deshpande N."/>
            <person name="von Doehren H."/>
            <person name="Ebbole D.J."/>
            <person name="Esquivel-Naranjo E.U."/>
            <person name="Fekete E."/>
            <person name="Flipphi M."/>
            <person name="Glaser F."/>
            <person name="Gomez-Rodriguez E.Y."/>
            <person name="Gruber S."/>
            <person name="Han C."/>
            <person name="Henrissat B."/>
            <person name="Hermosa R."/>
            <person name="Hernandez-Onate M."/>
            <person name="Karaffa L."/>
            <person name="Kosti I."/>
            <person name="Le Crom S."/>
            <person name="Lindquist E."/>
            <person name="Lucas S."/>
            <person name="Luebeck M."/>
            <person name="Luebeck P.S."/>
            <person name="Margeot A."/>
            <person name="Metz B."/>
            <person name="Misra M."/>
            <person name="Nevalainen H."/>
            <person name="Omann M."/>
            <person name="Packer N."/>
            <person name="Perrone G."/>
            <person name="Uresti-Rivera E.E."/>
            <person name="Salamov A."/>
            <person name="Schmoll M."/>
            <person name="Seiboth B."/>
            <person name="Shapiro H."/>
            <person name="Sukno S."/>
            <person name="Tamayo-Ramos J.A."/>
            <person name="Tisch D."/>
            <person name="Wiest A."/>
            <person name="Wilkinson H.H."/>
            <person name="Zhang M."/>
            <person name="Coutinho P.M."/>
            <person name="Kenerley C.M."/>
            <person name="Monte E."/>
            <person name="Baker S.E."/>
            <person name="Grigoriev I.V."/>
        </authorList>
    </citation>
    <scope>NUCLEOTIDE SEQUENCE [LARGE SCALE GENOMIC DNA]</scope>
    <source>
        <strain evidence="2">ATCC 20476 / IMI 206040</strain>
    </source>
</reference>
<protein>
    <submittedName>
        <fullName evidence="1">Uncharacterized protein</fullName>
    </submittedName>
</protein>
<keyword evidence="2" id="KW-1185">Reference proteome</keyword>